<dbReference type="RefSeq" id="WP_014703350.1">
    <property type="nucleotide sequence ID" value="NC_017856.1"/>
</dbReference>
<dbReference type="STRING" id="754477.Q7C_758"/>
<dbReference type="HOGENOM" id="CLU_017452_1_2_6"/>
<dbReference type="PANTHER" id="PTHR13748">
    <property type="entry name" value="COBW-RELATED"/>
    <property type="match status" value="1"/>
</dbReference>
<dbReference type="KEGG" id="mec:Q7C_758"/>
<dbReference type="SUPFAM" id="SSF52540">
    <property type="entry name" value="P-loop containing nucleoside triphosphate hydrolases"/>
    <property type="match status" value="1"/>
</dbReference>
<organism evidence="2 3">
    <name type="scientific">Methylophaga frappieri (strain ATCC BAA-2434 / DSM 25690 / JAM7)</name>
    <dbReference type="NCBI Taxonomy" id="754477"/>
    <lineage>
        <taxon>Bacteria</taxon>
        <taxon>Pseudomonadati</taxon>
        <taxon>Pseudomonadota</taxon>
        <taxon>Gammaproteobacteria</taxon>
        <taxon>Thiotrichales</taxon>
        <taxon>Piscirickettsiaceae</taxon>
        <taxon>Methylophaga</taxon>
    </lineage>
</organism>
<dbReference type="eggNOG" id="COG0523">
    <property type="taxonomic scope" value="Bacteria"/>
</dbReference>
<name>I1YG86_METFJ</name>
<dbReference type="Gene3D" id="3.40.50.300">
    <property type="entry name" value="P-loop containing nucleotide triphosphate hydrolases"/>
    <property type="match status" value="1"/>
</dbReference>
<dbReference type="CDD" id="cd03112">
    <property type="entry name" value="CobW-like"/>
    <property type="match status" value="1"/>
</dbReference>
<dbReference type="OrthoDB" id="9808822at2"/>
<dbReference type="InterPro" id="IPR051316">
    <property type="entry name" value="Zinc-reg_GTPase_activator"/>
</dbReference>
<sequence length="378" mass="43239">MTKLTLGRIQRGVATNVITGFLGVGKTSAIQQLLKQKPDNEHWAILINEFGKVGIDRQLLTSQANQKSQIEIREVVGGCMCCTAVLPMQVALNQLLRIRKWDRLIIEPSGLGHPKEVIATLRGPDYQGLLDIRATITLVDARHFRDTRYIEHAVFQQQLRIADALVVNKTDLSDAADFFQMHKTLKAMNLQDFPIYDCEQGEIKLAWLSPIAKSRQTKWTHSALITPFELNETPISEKGWLAETQELDGWFSFGWRFADDWYFDSLALMKWCHITKPDRCKAVMKTRDGTMMINAVGNQLTHAFSETRVTESRLEMLFQKKPDDNNFQPSLFHVETCWDRLIDELGGLGCRISHHLIAWSGLPRLLPIITSRRYPRLP</sequence>
<dbReference type="Proteomes" id="UP000009145">
    <property type="component" value="Chromosome"/>
</dbReference>
<feature type="domain" description="CobW/HypB/UreG nucleotide-binding" evidence="1">
    <location>
        <begin position="16"/>
        <end position="189"/>
    </location>
</feature>
<dbReference type="InterPro" id="IPR027417">
    <property type="entry name" value="P-loop_NTPase"/>
</dbReference>
<gene>
    <name evidence="2" type="ordered locus">Q7C_758</name>
</gene>
<dbReference type="EMBL" id="CP003380">
    <property type="protein sequence ID" value="AFJ01929.1"/>
    <property type="molecule type" value="Genomic_DNA"/>
</dbReference>
<protein>
    <submittedName>
        <fullName evidence="2">Putative metal chaperone</fullName>
    </submittedName>
</protein>
<dbReference type="AlphaFoldDB" id="I1YG86"/>
<evidence type="ECO:0000259" key="1">
    <source>
        <dbReference type="Pfam" id="PF02492"/>
    </source>
</evidence>
<reference evidence="2 3" key="1">
    <citation type="journal article" date="2012" name="J. Bacteriol.">
        <title>Complete genome sequences of Methylophaga sp. strain JAM1 and Methylophaga sp. strain JAM7.</title>
        <authorList>
            <person name="Villeneuve C."/>
            <person name="Martineau C."/>
            <person name="Mauffrey F."/>
            <person name="Villemur R."/>
        </authorList>
    </citation>
    <scope>NUCLEOTIDE SEQUENCE [LARGE SCALE GENOMIC DNA]</scope>
    <source>
        <strain evidence="2 3">JAM7</strain>
    </source>
</reference>
<dbReference type="InterPro" id="IPR003495">
    <property type="entry name" value="CobW/HypB/UreG_nucleotide-bd"/>
</dbReference>
<evidence type="ECO:0000313" key="2">
    <source>
        <dbReference type="EMBL" id="AFJ01929.1"/>
    </source>
</evidence>
<proteinExistence type="predicted"/>
<keyword evidence="3" id="KW-1185">Reference proteome</keyword>
<dbReference type="Pfam" id="PF02492">
    <property type="entry name" value="cobW"/>
    <property type="match status" value="1"/>
</dbReference>
<dbReference type="GO" id="GO:0005737">
    <property type="term" value="C:cytoplasm"/>
    <property type="evidence" value="ECO:0007669"/>
    <property type="project" value="TreeGrafter"/>
</dbReference>
<dbReference type="PANTHER" id="PTHR13748:SF46">
    <property type="entry name" value="ZINC CHAPERONE YEIR"/>
    <property type="match status" value="1"/>
</dbReference>
<accession>I1YG86</accession>
<dbReference type="PATRIC" id="fig|754477.3.peg.749"/>
<evidence type="ECO:0000313" key="3">
    <source>
        <dbReference type="Proteomes" id="UP000009145"/>
    </source>
</evidence>